<evidence type="ECO:0000313" key="2">
    <source>
        <dbReference type="EMBL" id="OTM91179.1"/>
    </source>
</evidence>
<dbReference type="GeneID" id="45419923"/>
<evidence type="ECO:0000256" key="1">
    <source>
        <dbReference type="SAM" id="MobiDB-lite"/>
    </source>
</evidence>
<feature type="compositionally biased region" description="Basic and acidic residues" evidence="1">
    <location>
        <begin position="50"/>
        <end position="59"/>
    </location>
</feature>
<dbReference type="RefSeq" id="WP_016651005.1">
    <property type="nucleotide sequence ID" value="NZ_CP113444.1"/>
</dbReference>
<name>A0A241ZHS3_ACIBA</name>
<evidence type="ECO:0000313" key="3">
    <source>
        <dbReference type="Proteomes" id="UP000194699"/>
    </source>
</evidence>
<accession>A0A241ZHS3</accession>
<reference evidence="2 3" key="1">
    <citation type="submission" date="2017-05" db="EMBL/GenBank/DDBJ databases">
        <authorList>
            <person name="Song R."/>
            <person name="Chenine A.L."/>
            <person name="Ruprecht R.M."/>
        </authorList>
    </citation>
    <scope>NUCLEOTIDE SEQUENCE [LARGE SCALE GENOMIC DNA]</scope>
    <source>
        <strain evidence="2 3">PR350</strain>
    </source>
</reference>
<sequence>MSLKPGQNTGRDGGIYREQGPRGGLRDNYSTIPDRTIAPPTSKPNSSWVRVERTPDSKR</sequence>
<dbReference type="Proteomes" id="UP000194699">
    <property type="component" value="Unassembled WGS sequence"/>
</dbReference>
<gene>
    <name evidence="2" type="ORF">B9X95_05240</name>
</gene>
<feature type="region of interest" description="Disordered" evidence="1">
    <location>
        <begin position="1"/>
        <end position="59"/>
    </location>
</feature>
<protein>
    <submittedName>
        <fullName evidence="2">Uncharacterized protein</fullName>
    </submittedName>
</protein>
<organism evidence="2 3">
    <name type="scientific">Acinetobacter baumannii</name>
    <dbReference type="NCBI Taxonomy" id="470"/>
    <lineage>
        <taxon>Bacteria</taxon>
        <taxon>Pseudomonadati</taxon>
        <taxon>Pseudomonadota</taxon>
        <taxon>Gammaproteobacteria</taxon>
        <taxon>Moraxellales</taxon>
        <taxon>Moraxellaceae</taxon>
        <taxon>Acinetobacter</taxon>
        <taxon>Acinetobacter calcoaceticus/baumannii complex</taxon>
    </lineage>
</organism>
<feature type="compositionally biased region" description="Polar residues" evidence="1">
    <location>
        <begin position="1"/>
        <end position="10"/>
    </location>
</feature>
<dbReference type="AlphaFoldDB" id="A0A241ZHS3"/>
<comment type="caution">
    <text evidence="2">The sequence shown here is derived from an EMBL/GenBank/DDBJ whole genome shotgun (WGS) entry which is preliminary data.</text>
</comment>
<proteinExistence type="predicted"/>
<dbReference type="EMBL" id="NGEL01000050">
    <property type="protein sequence ID" value="OTM91179.1"/>
    <property type="molecule type" value="Genomic_DNA"/>
</dbReference>